<reference evidence="4" key="1">
    <citation type="journal article" date="2019" name="Int. J. Syst. Evol. Microbiol.">
        <title>The Global Catalogue of Microorganisms (GCM) 10K type strain sequencing project: providing services to taxonomists for standard genome sequencing and annotation.</title>
        <authorList>
            <consortium name="The Broad Institute Genomics Platform"/>
            <consortium name="The Broad Institute Genome Sequencing Center for Infectious Disease"/>
            <person name="Wu L."/>
            <person name="Ma J."/>
        </authorList>
    </citation>
    <scope>NUCLEOTIDE SEQUENCE [LARGE SCALE GENOMIC DNA]</scope>
    <source>
        <strain evidence="4">JCM 16923</strain>
    </source>
</reference>
<dbReference type="RefSeq" id="WP_344780451.1">
    <property type="nucleotide sequence ID" value="NZ_BAAAZW010000002.1"/>
</dbReference>
<evidence type="ECO:0000256" key="2">
    <source>
        <dbReference type="SAM" id="SignalP"/>
    </source>
</evidence>
<protein>
    <recommendedName>
        <fullName evidence="5">LpqE protein</fullName>
    </recommendedName>
</protein>
<evidence type="ECO:0008006" key="5">
    <source>
        <dbReference type="Google" id="ProtNLM"/>
    </source>
</evidence>
<organism evidence="3 4">
    <name type="scientific">Gordonia caeni</name>
    <dbReference type="NCBI Taxonomy" id="1007097"/>
    <lineage>
        <taxon>Bacteria</taxon>
        <taxon>Bacillati</taxon>
        <taxon>Actinomycetota</taxon>
        <taxon>Actinomycetes</taxon>
        <taxon>Mycobacteriales</taxon>
        <taxon>Gordoniaceae</taxon>
        <taxon>Gordonia</taxon>
    </lineage>
</organism>
<evidence type="ECO:0000256" key="1">
    <source>
        <dbReference type="SAM" id="MobiDB-lite"/>
    </source>
</evidence>
<dbReference type="Proteomes" id="UP001418444">
    <property type="component" value="Unassembled WGS sequence"/>
</dbReference>
<accession>A0ABP7NNI3</accession>
<dbReference type="PROSITE" id="PS51257">
    <property type="entry name" value="PROKAR_LIPOPROTEIN"/>
    <property type="match status" value="1"/>
</dbReference>
<evidence type="ECO:0000313" key="3">
    <source>
        <dbReference type="EMBL" id="GAA3950956.1"/>
    </source>
</evidence>
<feature type="region of interest" description="Disordered" evidence="1">
    <location>
        <begin position="124"/>
        <end position="143"/>
    </location>
</feature>
<feature type="chain" id="PRO_5045985216" description="LpqE protein" evidence="2">
    <location>
        <begin position="31"/>
        <end position="246"/>
    </location>
</feature>
<dbReference type="EMBL" id="BAAAZW010000002">
    <property type="protein sequence ID" value="GAA3950956.1"/>
    <property type="molecule type" value="Genomic_DNA"/>
</dbReference>
<feature type="signal peptide" evidence="2">
    <location>
        <begin position="1"/>
        <end position="30"/>
    </location>
</feature>
<feature type="compositionally biased region" description="Low complexity" evidence="1">
    <location>
        <begin position="125"/>
        <end position="136"/>
    </location>
</feature>
<sequence>MSVFTRTTRRIAKGTVISAFGIAVALGSTACSSGKISQTNNQDAAVNGAYGSIALDPPEQEGDQAVLPGSIAIRNLQIMYPSEKAAEVFGDGGPFQLVFSIANDSVVRTVKLTGITAEQGKVEFSASGDSDSGSASPGNAGLIRPNSVLNAGVPANVTEAQAKEDGIERIGVELTGTGDTVAAGLTTPLTFTFEIYDLERNANGQPRNAPIDTKSVTINAPVDGTALAGRQDVVRDVQPPHGEGGH</sequence>
<keyword evidence="2" id="KW-0732">Signal</keyword>
<evidence type="ECO:0000313" key="4">
    <source>
        <dbReference type="Proteomes" id="UP001418444"/>
    </source>
</evidence>
<keyword evidence="4" id="KW-1185">Reference proteome</keyword>
<name>A0ABP7NNI3_9ACTN</name>
<comment type="caution">
    <text evidence="3">The sequence shown here is derived from an EMBL/GenBank/DDBJ whole genome shotgun (WGS) entry which is preliminary data.</text>
</comment>
<proteinExistence type="predicted"/>
<gene>
    <name evidence="3" type="ORF">GCM10022231_05810</name>
</gene>